<evidence type="ECO:0000259" key="6">
    <source>
        <dbReference type="Pfam" id="PF10342"/>
    </source>
</evidence>
<dbReference type="AlphaFoldDB" id="A0A4P6XJ84"/>
<feature type="chain" id="PRO_5020325533" evidence="4">
    <location>
        <begin position="20"/>
        <end position="271"/>
    </location>
</feature>
<evidence type="ECO:0000259" key="5">
    <source>
        <dbReference type="Pfam" id="PF05390"/>
    </source>
</evidence>
<feature type="domain" description="Yeast cell wall synthesis Kre9/Knh1-like N-terminal" evidence="6">
    <location>
        <begin position="25"/>
        <end position="129"/>
    </location>
</feature>
<keyword evidence="3 4" id="KW-0732">Signal</keyword>
<keyword evidence="8" id="KW-1185">Reference proteome</keyword>
<dbReference type="GO" id="GO:0005576">
    <property type="term" value="C:extracellular region"/>
    <property type="evidence" value="ECO:0007669"/>
    <property type="project" value="TreeGrafter"/>
</dbReference>
<dbReference type="GO" id="GO:0006078">
    <property type="term" value="P:(1-&gt;6)-beta-D-glucan biosynthetic process"/>
    <property type="evidence" value="ECO:0007669"/>
    <property type="project" value="InterPro"/>
</dbReference>
<evidence type="ECO:0000313" key="8">
    <source>
        <dbReference type="Proteomes" id="UP000292447"/>
    </source>
</evidence>
<evidence type="ECO:0000256" key="2">
    <source>
        <dbReference type="ARBA" id="ARBA00006816"/>
    </source>
</evidence>
<dbReference type="Proteomes" id="UP000292447">
    <property type="component" value="Chromosome I"/>
</dbReference>
<dbReference type="PANTHER" id="PTHR28154">
    <property type="entry name" value="CELL WALL SYNTHESIS PROTEIN KNH1-RELATED"/>
    <property type="match status" value="1"/>
</dbReference>
<evidence type="ECO:0000256" key="1">
    <source>
        <dbReference type="ARBA" id="ARBA00004010"/>
    </source>
</evidence>
<evidence type="ECO:0000256" key="4">
    <source>
        <dbReference type="SAM" id="SignalP"/>
    </source>
</evidence>
<name>A0A4P6XJ84_9ASCO</name>
<dbReference type="InterPro" id="IPR008659">
    <property type="entry name" value="Kre9/Knh1_C"/>
</dbReference>
<organism evidence="7 8">
    <name type="scientific">Metschnikowia aff. pulcherrima</name>
    <dbReference type="NCBI Taxonomy" id="2163413"/>
    <lineage>
        <taxon>Eukaryota</taxon>
        <taxon>Fungi</taxon>
        <taxon>Dikarya</taxon>
        <taxon>Ascomycota</taxon>
        <taxon>Saccharomycotina</taxon>
        <taxon>Pichiomycetes</taxon>
        <taxon>Metschnikowiaceae</taxon>
        <taxon>Metschnikowia</taxon>
    </lineage>
</organism>
<dbReference type="Pfam" id="PF05390">
    <property type="entry name" value="Kre9_KNH1_C"/>
    <property type="match status" value="1"/>
</dbReference>
<sequence length="271" mass="29069">MQILSLWVVLLSLAARVFADVSITTPSSGQSFSGSDGSASITVKWVDSTSDDTSDSSLSNVELYAIVLCTGENNNIQSVMSLSTSVPKASLSYDATIEQAAVPNGVYFFQVYAKFTSGYTIHYTNRFTLSGMSGSASTYTFGASLFSVTGTNPAAQLALNAGTTTAIDSRSFTVPYTEQTGKTRYAPMQTQPGPSISYSKYLTRHPTSAYTPYSTFRPSPNVYSTVTPGWSYPVTSKFNTAAVAGYPTYFYPALSRVVAASMSSANKKRWL</sequence>
<protein>
    <submittedName>
        <fullName evidence="7">Ser-Thr-rich glycosyl-phosphatidyl-inositol-anchored membrane family protein</fullName>
    </submittedName>
</protein>
<evidence type="ECO:0000313" key="7">
    <source>
        <dbReference type="EMBL" id="QBM85928.1"/>
    </source>
</evidence>
<dbReference type="EMBL" id="CP034456">
    <property type="protein sequence ID" value="QBM85928.1"/>
    <property type="molecule type" value="Genomic_DNA"/>
</dbReference>
<reference evidence="8" key="1">
    <citation type="submission" date="2019-03" db="EMBL/GenBank/DDBJ databases">
        <title>Snf2 controls pulcherriminic acid biosynthesis and connects pigmentation and antifungal activity of the yeast Metschnikowia pulcherrima.</title>
        <authorList>
            <person name="Gore-Lloyd D."/>
            <person name="Sumann I."/>
            <person name="Brachmann A.O."/>
            <person name="Schneeberger K."/>
            <person name="Ortiz-Merino R.A."/>
            <person name="Moreno-Beltran M."/>
            <person name="Schlaefli M."/>
            <person name="Kirner P."/>
            <person name="Santos Kron A."/>
            <person name="Wolfe K.H."/>
            <person name="Piel J."/>
            <person name="Ahrens C.H."/>
            <person name="Henk D."/>
            <person name="Freimoser F.M."/>
        </authorList>
    </citation>
    <scope>NUCLEOTIDE SEQUENCE [LARGE SCALE GENOMIC DNA]</scope>
    <source>
        <strain evidence="8">APC 1.2</strain>
    </source>
</reference>
<comment type="function">
    <text evidence="1">Involved in cell wall beta(1-&gt;6) glucan synthesis.</text>
</comment>
<feature type="domain" description="Yeast cell wall synthesis Kre9/Knh1 C-terminal" evidence="5">
    <location>
        <begin position="168"/>
        <end position="263"/>
    </location>
</feature>
<dbReference type="InterPro" id="IPR045328">
    <property type="entry name" value="Kre9/Knh1"/>
</dbReference>
<gene>
    <name evidence="7" type="primary">MPUL0A05590</name>
    <name evidence="7" type="ORF">METSCH_A05590</name>
</gene>
<proteinExistence type="inferred from homology"/>
<comment type="similarity">
    <text evidence="2">Belongs to the KRE9/KNH1 family.</text>
</comment>
<dbReference type="Pfam" id="PF10342">
    <property type="entry name" value="Kre9_KNH"/>
    <property type="match status" value="1"/>
</dbReference>
<accession>A0A4P6XJ84</accession>
<dbReference type="PANTHER" id="PTHR28154:SF1">
    <property type="entry name" value="CELL WALL SYNTHESIS PROTEIN KNH1-RELATED"/>
    <property type="match status" value="1"/>
</dbReference>
<dbReference type="InterPro" id="IPR018466">
    <property type="entry name" value="Kre9/Knh1-like_N"/>
</dbReference>
<evidence type="ECO:0000256" key="3">
    <source>
        <dbReference type="ARBA" id="ARBA00022729"/>
    </source>
</evidence>
<dbReference type="GO" id="GO:0031505">
    <property type="term" value="P:fungal-type cell wall organization"/>
    <property type="evidence" value="ECO:0007669"/>
    <property type="project" value="TreeGrafter"/>
</dbReference>
<dbReference type="GO" id="GO:0042546">
    <property type="term" value="P:cell wall biogenesis"/>
    <property type="evidence" value="ECO:0007669"/>
    <property type="project" value="InterPro"/>
</dbReference>
<dbReference type="STRING" id="2163413.A0A4P6XJ84"/>
<feature type="signal peptide" evidence="4">
    <location>
        <begin position="1"/>
        <end position="19"/>
    </location>
</feature>